<sequence>MIEQFNQFFNKQSLASTYKPTFVKCLLDIGDCNDSEGKEWVEDKEEHYNVDLNFIVARFLRYYHPLKFKYKLKQEATKNTIAIYDILETYKDLVGIKSTPPLKKFCSKKFSDMRETTIKNPAIQQQVMPKLLNDCNIYEHDSKKILIKKEVVDYMKRNRSVLKSALNNMIAIYLEKCNKKVPDVSTKLLEEIRRKKLSPSKFEKITSLGDSCCFYCGKKSSYFEQEHFIPWNFIPQSENYNIVPACKKCNSSKSDKLPVKKYLDEIIERNKKLENLPVEYSEEFMKTSYENCRSEYHGINERLWEP</sequence>
<keyword evidence="3" id="KW-1185">Reference proteome</keyword>
<protein>
    <submittedName>
        <fullName evidence="2">HNH endonuclease protein</fullName>
    </submittedName>
</protein>
<dbReference type="Proteomes" id="UP000028059">
    <property type="component" value="Unassembled WGS sequence"/>
</dbReference>
<accession>A0A081RMG5</accession>
<keyword evidence="2" id="KW-0378">Hydrolase</keyword>
<dbReference type="InterPro" id="IPR003615">
    <property type="entry name" value="HNH_nuc"/>
</dbReference>
<feature type="domain" description="HNH" evidence="1">
    <location>
        <begin position="213"/>
        <end position="256"/>
    </location>
</feature>
<dbReference type="EMBL" id="JOKN01000020">
    <property type="protein sequence ID" value="KEQ56388.1"/>
    <property type="molecule type" value="Genomic_DNA"/>
</dbReference>
<dbReference type="Pfam" id="PF01844">
    <property type="entry name" value="HNH"/>
    <property type="match status" value="1"/>
</dbReference>
<reference evidence="2 3" key="1">
    <citation type="submission" date="2014-06" db="EMBL/GenBank/DDBJ databases">
        <authorList>
            <person name="Ngugi D.K."/>
            <person name="Blom J."/>
            <person name="Alam I."/>
            <person name="Rashid M."/>
            <person name="Ba Alawi W."/>
            <person name="Zhang G."/>
            <person name="Hikmawan T."/>
            <person name="Guan Y."/>
            <person name="Antunes A."/>
            <person name="Siam R."/>
            <person name="ElDorry H."/>
            <person name="Bajic V."/>
            <person name="Stingl U."/>
        </authorList>
    </citation>
    <scope>NUCLEOTIDE SEQUENCE [LARGE SCALE GENOMIC DNA]</scope>
    <source>
        <strain evidence="2">SCGC AAA799-N04</strain>
    </source>
</reference>
<dbReference type="CDD" id="cd00085">
    <property type="entry name" value="HNHc"/>
    <property type="match status" value="1"/>
</dbReference>
<name>A0A081RMG5_9ARCH</name>
<keyword evidence="2" id="KW-0255">Endonuclease</keyword>
<evidence type="ECO:0000313" key="3">
    <source>
        <dbReference type="Proteomes" id="UP000028059"/>
    </source>
</evidence>
<dbReference type="GO" id="GO:0008270">
    <property type="term" value="F:zinc ion binding"/>
    <property type="evidence" value="ECO:0007669"/>
    <property type="project" value="InterPro"/>
</dbReference>
<dbReference type="InterPro" id="IPR002711">
    <property type="entry name" value="HNH"/>
</dbReference>
<dbReference type="Gene3D" id="1.10.30.50">
    <property type="match status" value="1"/>
</dbReference>
<evidence type="ECO:0000259" key="1">
    <source>
        <dbReference type="Pfam" id="PF01844"/>
    </source>
</evidence>
<dbReference type="AlphaFoldDB" id="A0A081RMG5"/>
<keyword evidence="2" id="KW-0540">Nuclease</keyword>
<dbReference type="GO" id="GO:0003676">
    <property type="term" value="F:nucleic acid binding"/>
    <property type="evidence" value="ECO:0007669"/>
    <property type="project" value="InterPro"/>
</dbReference>
<gene>
    <name evidence="2" type="ORF">AAA799N04_01155</name>
</gene>
<proteinExistence type="predicted"/>
<comment type="caution">
    <text evidence="2">The sequence shown here is derived from an EMBL/GenBank/DDBJ whole genome shotgun (WGS) entry which is preliminary data.</text>
</comment>
<dbReference type="GO" id="GO:0004519">
    <property type="term" value="F:endonuclease activity"/>
    <property type="evidence" value="ECO:0007669"/>
    <property type="project" value="UniProtKB-KW"/>
</dbReference>
<evidence type="ECO:0000313" key="2">
    <source>
        <dbReference type="EMBL" id="KEQ56388.1"/>
    </source>
</evidence>
<organism evidence="2 3">
    <name type="scientific">Marine Group I thaumarchaeote SCGC AAA799-N04</name>
    <dbReference type="NCBI Taxonomy" id="1502293"/>
    <lineage>
        <taxon>Archaea</taxon>
        <taxon>Nitrososphaerota</taxon>
        <taxon>Marine Group I</taxon>
    </lineage>
</organism>